<dbReference type="OrthoDB" id="19154at2"/>
<feature type="compositionally biased region" description="Basic residues" evidence="1">
    <location>
        <begin position="131"/>
        <end position="141"/>
    </location>
</feature>
<dbReference type="Proteomes" id="UP000031552">
    <property type="component" value="Unassembled WGS sequence"/>
</dbReference>
<sequence length="363" mass="41650">MDFTRQPIIETVITAKEGFKLVVRSSKGSGQEEYFVDAVEVVSFGNSFFFRSTEKPKAFLVPATDYEILEVREARMVLKNVGFDKTIKIGGGKEGSLKLPKESEKEKPYEQAQEEGEEASQNSRSSVEKKRDRRKSLRRRRGREETGNSSKDEESSSQETQETIDLISSEMGILEEPKIELGDKIELPEPKKVGKKGRQAAMEISGNLLKSLLPPPPNLISDTIDKYRQSELFKDVFFKEEKQEKEKSFDEEERGEEQGKGAVEDLTGEASSEENKEPLLSQPEYGSFEVSQEEEEKIYQQRKKTHFTNDFEEPFEIFGDKPYNSALFETEQSFLDFDVSKEWLEELPQKVKEESPQEESNKE</sequence>
<feature type="region of interest" description="Disordered" evidence="1">
    <location>
        <begin position="242"/>
        <end position="305"/>
    </location>
</feature>
<dbReference type="AlphaFoldDB" id="A0A090CXW1"/>
<keyword evidence="3" id="KW-1185">Reference proteome</keyword>
<protein>
    <submittedName>
        <fullName evidence="2">Uncharacterized protein</fullName>
    </submittedName>
</protein>
<feature type="compositionally biased region" description="Basic and acidic residues" evidence="1">
    <location>
        <begin position="142"/>
        <end position="154"/>
    </location>
</feature>
<comment type="caution">
    <text evidence="2">The sequence shown here is derived from an EMBL/GenBank/DDBJ whole genome shotgun (WGS) entry which is preliminary data.</text>
</comment>
<accession>A0A090CXW1</accession>
<reference evidence="2" key="1">
    <citation type="submission" date="2013-12" db="EMBL/GenBank/DDBJ databases">
        <authorList>
            <person name="Linke B."/>
        </authorList>
    </citation>
    <scope>NUCLEOTIDE SEQUENCE [LARGE SCALE GENOMIC DNA]</scope>
    <source>
        <strain evidence="2">CRIB-18</strain>
    </source>
</reference>
<proteinExistence type="predicted"/>
<feature type="compositionally biased region" description="Basic and acidic residues" evidence="1">
    <location>
        <begin position="175"/>
        <end position="192"/>
    </location>
</feature>
<gene>
    <name evidence="2" type="ORF">CSEC_0238</name>
</gene>
<name>A0A090CXW1_9BACT</name>
<dbReference type="eggNOG" id="ENOG5030RME">
    <property type="taxonomic scope" value="Bacteria"/>
</dbReference>
<feature type="region of interest" description="Disordered" evidence="1">
    <location>
        <begin position="92"/>
        <end position="199"/>
    </location>
</feature>
<reference evidence="2" key="2">
    <citation type="submission" date="2014-09" db="EMBL/GenBank/DDBJ databases">
        <title>Criblamydia sequanensis harbors a mega-plasmid encoding arsenite resistance.</title>
        <authorList>
            <person name="Bertelli C."/>
            <person name="Goesmann A."/>
            <person name="Greub G."/>
        </authorList>
    </citation>
    <scope>NUCLEOTIDE SEQUENCE [LARGE SCALE GENOMIC DNA]</scope>
    <source>
        <strain evidence="2">CRIB-18</strain>
    </source>
</reference>
<organism evidence="2 3">
    <name type="scientific">Candidatus Criblamydia sequanensis CRIB-18</name>
    <dbReference type="NCBI Taxonomy" id="1437425"/>
    <lineage>
        <taxon>Bacteria</taxon>
        <taxon>Pseudomonadati</taxon>
        <taxon>Chlamydiota</taxon>
        <taxon>Chlamydiia</taxon>
        <taxon>Parachlamydiales</taxon>
        <taxon>Candidatus Criblamydiaceae</taxon>
        <taxon>Candidatus Criblamydia</taxon>
    </lineage>
</organism>
<feature type="compositionally biased region" description="Basic and acidic residues" evidence="1">
    <location>
        <begin position="95"/>
        <end position="109"/>
    </location>
</feature>
<dbReference type="RefSeq" id="WP_053331667.1">
    <property type="nucleotide sequence ID" value="NZ_CCEJ010000001.1"/>
</dbReference>
<evidence type="ECO:0000256" key="1">
    <source>
        <dbReference type="SAM" id="MobiDB-lite"/>
    </source>
</evidence>
<evidence type="ECO:0000313" key="3">
    <source>
        <dbReference type="Proteomes" id="UP000031552"/>
    </source>
</evidence>
<evidence type="ECO:0000313" key="2">
    <source>
        <dbReference type="EMBL" id="CDR33077.1"/>
    </source>
</evidence>
<dbReference type="EMBL" id="CCEJ010000001">
    <property type="protein sequence ID" value="CDR33077.1"/>
    <property type="molecule type" value="Genomic_DNA"/>
</dbReference>